<feature type="chain" id="PRO_5002528230" evidence="2">
    <location>
        <begin position="21"/>
        <end position="290"/>
    </location>
</feature>
<organism evidence="3 4">
    <name type="scientific">Ceratocystis fimbriata f. sp. platani</name>
    <dbReference type="NCBI Taxonomy" id="88771"/>
    <lineage>
        <taxon>Eukaryota</taxon>
        <taxon>Fungi</taxon>
        <taxon>Dikarya</taxon>
        <taxon>Ascomycota</taxon>
        <taxon>Pezizomycotina</taxon>
        <taxon>Sordariomycetes</taxon>
        <taxon>Hypocreomycetidae</taxon>
        <taxon>Microascales</taxon>
        <taxon>Ceratocystidaceae</taxon>
        <taxon>Ceratocystis</taxon>
    </lineage>
</organism>
<gene>
    <name evidence="3" type="ORF">CFO_g5248</name>
</gene>
<accession>A0A0F8CNU0</accession>
<keyword evidence="4" id="KW-1185">Reference proteome</keyword>
<sequence>MISLSALLPLALIFPSFAQANILEDHGYQVITSGSMDYVLFRDQYGQNQLLDMVTFQPLMGVSIIHYADNDKEPEQSDKLGLTEIYNALADERSIDLDEIDWVICEVDKDPEATQFIRQIREGRGLGYTEEVSVLPGDEEWNKIMDTKYFVHAAWVNRKMLSKVIIKSHPREYLRMRFDMDVYYFYFSKWVTPTEPEPASNEEVIDEESELELEDESGNQSESEWADEWSHRIQEEWKQELVGERENEGIVEPEKRAVFAKNDQPPAIYAEIDDLISLNRRNDGASSSNP</sequence>
<dbReference type="AlphaFoldDB" id="A0A0F8CNU0"/>
<evidence type="ECO:0000256" key="1">
    <source>
        <dbReference type="SAM" id="MobiDB-lite"/>
    </source>
</evidence>
<proteinExistence type="predicted"/>
<comment type="caution">
    <text evidence="3">The sequence shown here is derived from an EMBL/GenBank/DDBJ whole genome shotgun (WGS) entry which is preliminary data.</text>
</comment>
<feature type="compositionally biased region" description="Acidic residues" evidence="1">
    <location>
        <begin position="203"/>
        <end position="217"/>
    </location>
</feature>
<evidence type="ECO:0000313" key="4">
    <source>
        <dbReference type="Proteomes" id="UP000034841"/>
    </source>
</evidence>
<dbReference type="EMBL" id="LBBL01000427">
    <property type="protein sequence ID" value="KKF92397.1"/>
    <property type="molecule type" value="Genomic_DNA"/>
</dbReference>
<evidence type="ECO:0000313" key="3">
    <source>
        <dbReference type="EMBL" id="KKF92397.1"/>
    </source>
</evidence>
<feature type="region of interest" description="Disordered" evidence="1">
    <location>
        <begin position="195"/>
        <end position="229"/>
    </location>
</feature>
<keyword evidence="2" id="KW-0732">Signal</keyword>
<protein>
    <submittedName>
        <fullName evidence="3">Uncharacterized protein</fullName>
    </submittedName>
</protein>
<evidence type="ECO:0000256" key="2">
    <source>
        <dbReference type="SAM" id="SignalP"/>
    </source>
</evidence>
<feature type="signal peptide" evidence="2">
    <location>
        <begin position="1"/>
        <end position="20"/>
    </location>
</feature>
<reference evidence="3 4" key="1">
    <citation type="submission" date="2015-04" db="EMBL/GenBank/DDBJ databases">
        <title>Genome sequence of Ceratocystis platani, a major pathogen of plane trees.</title>
        <authorList>
            <person name="Belbahri L."/>
        </authorList>
    </citation>
    <scope>NUCLEOTIDE SEQUENCE [LARGE SCALE GENOMIC DNA]</scope>
    <source>
        <strain evidence="3 4">CFO</strain>
    </source>
</reference>
<name>A0A0F8CNU0_CERFI</name>
<dbReference type="Proteomes" id="UP000034841">
    <property type="component" value="Unassembled WGS sequence"/>
</dbReference>